<protein>
    <submittedName>
        <fullName evidence="3">Uncharacterized protein</fullName>
    </submittedName>
</protein>
<comment type="caution">
    <text evidence="3">The sequence shown here is derived from an EMBL/GenBank/DDBJ whole genome shotgun (WGS) entry which is preliminary data.</text>
</comment>
<keyword evidence="2" id="KW-1133">Transmembrane helix</keyword>
<evidence type="ECO:0000256" key="2">
    <source>
        <dbReference type="SAM" id="Phobius"/>
    </source>
</evidence>
<feature type="region of interest" description="Disordered" evidence="1">
    <location>
        <begin position="110"/>
        <end position="151"/>
    </location>
</feature>
<dbReference type="EMBL" id="JBAHYK010000272">
    <property type="protein sequence ID" value="KAL0575807.1"/>
    <property type="molecule type" value="Genomic_DNA"/>
</dbReference>
<reference evidence="3 4" key="1">
    <citation type="submission" date="2024-02" db="EMBL/GenBank/DDBJ databases">
        <title>A draft genome for the cacao thread blight pathogen Marasmius crinis-equi.</title>
        <authorList>
            <person name="Cohen S.P."/>
            <person name="Baruah I.K."/>
            <person name="Amoako-Attah I."/>
            <person name="Bukari Y."/>
            <person name="Meinhardt L.W."/>
            <person name="Bailey B.A."/>
        </authorList>
    </citation>
    <scope>NUCLEOTIDE SEQUENCE [LARGE SCALE GENOMIC DNA]</scope>
    <source>
        <strain evidence="3 4">GH-76</strain>
    </source>
</reference>
<feature type="transmembrane region" description="Helical" evidence="2">
    <location>
        <begin position="12"/>
        <end position="35"/>
    </location>
</feature>
<dbReference type="Proteomes" id="UP001465976">
    <property type="component" value="Unassembled WGS sequence"/>
</dbReference>
<keyword evidence="2" id="KW-0812">Transmembrane</keyword>
<evidence type="ECO:0000313" key="3">
    <source>
        <dbReference type="EMBL" id="KAL0575807.1"/>
    </source>
</evidence>
<organism evidence="3 4">
    <name type="scientific">Marasmius crinis-equi</name>
    <dbReference type="NCBI Taxonomy" id="585013"/>
    <lineage>
        <taxon>Eukaryota</taxon>
        <taxon>Fungi</taxon>
        <taxon>Dikarya</taxon>
        <taxon>Basidiomycota</taxon>
        <taxon>Agaricomycotina</taxon>
        <taxon>Agaricomycetes</taxon>
        <taxon>Agaricomycetidae</taxon>
        <taxon>Agaricales</taxon>
        <taxon>Marasmiineae</taxon>
        <taxon>Marasmiaceae</taxon>
        <taxon>Marasmius</taxon>
    </lineage>
</organism>
<accession>A0ABR3FKB4</accession>
<evidence type="ECO:0000313" key="4">
    <source>
        <dbReference type="Proteomes" id="UP001465976"/>
    </source>
</evidence>
<sequence length="151" mass="16104">MSTPFIRRIGIVILESGIIYSVFLVVSIVMCLTNVPYRKIFVDMVNNIIPITFYLIILRLGQAHGIDPDCQGLESGLVFASAPTSAGLSQSCLSNHGMQSIVAGETKSVPVEPIPTQKGPTYTSHPPNVTRPGTSSSTTSASKQVSLDLVV</sequence>
<evidence type="ECO:0000256" key="1">
    <source>
        <dbReference type="SAM" id="MobiDB-lite"/>
    </source>
</evidence>
<keyword evidence="4" id="KW-1185">Reference proteome</keyword>
<proteinExistence type="predicted"/>
<keyword evidence="2" id="KW-0472">Membrane</keyword>
<gene>
    <name evidence="3" type="ORF">V5O48_006161</name>
</gene>
<feature type="compositionally biased region" description="Polar residues" evidence="1">
    <location>
        <begin position="118"/>
        <end position="133"/>
    </location>
</feature>
<name>A0ABR3FKB4_9AGAR</name>